<gene>
    <name evidence="2" type="ORF">YKV083</name>
</gene>
<evidence type="ECO:0000313" key="3">
    <source>
        <dbReference type="Proteomes" id="UP000164653"/>
    </source>
</evidence>
<dbReference type="GeneID" id="11107223"/>
<sequence>MAWSMTTKTDTSNFTKMAEIRAHLKNSAEFKDKNDDIFPEDVVIPSVKSSVKKPARKQPVKKLTKQEAVNLSDNYSTEENSSSKSRSQNIDTVNNDDSGEDDVNCCNNSTVQSDISDTKVATDMIVKDLKKIIARVSAIASVIEDVQASSITRNFTALNKSVNTLYDLVSEGKSLVTRKKVKTCKK</sequence>
<dbReference type="Proteomes" id="UP000164653">
    <property type="component" value="Segment"/>
</dbReference>
<dbReference type="InterPro" id="IPR004966">
    <property type="entry name" value="Pox_Ag35"/>
</dbReference>
<protein>
    <submittedName>
        <fullName evidence="2">Late transcription factor VLTF-4</fullName>
    </submittedName>
</protein>
<dbReference type="GO" id="GO:0019031">
    <property type="term" value="C:viral envelope"/>
    <property type="evidence" value="ECO:0007669"/>
    <property type="project" value="InterPro"/>
</dbReference>
<keyword evidence="3" id="KW-1185">Reference proteome</keyword>
<evidence type="ECO:0000313" key="2">
    <source>
        <dbReference type="EMBL" id="AEN03672.1"/>
    </source>
</evidence>
<feature type="region of interest" description="Disordered" evidence="1">
    <location>
        <begin position="49"/>
        <end position="103"/>
    </location>
</feature>
<dbReference type="EMBL" id="HQ849551">
    <property type="protein sequence ID" value="AEN03672.1"/>
    <property type="molecule type" value="Genomic_DNA"/>
</dbReference>
<proteinExistence type="predicted"/>
<reference evidence="2 3" key="1">
    <citation type="journal article" date="2011" name="J. Virol.">
        <title>The genome of yoka poxvirus.</title>
        <authorList>
            <person name="Zhao G."/>
            <person name="Droit L."/>
            <person name="Tesh R.B."/>
            <person name="Popov V.L."/>
            <person name="Little N.S."/>
            <person name="Upton C."/>
            <person name="Virgin H.W."/>
            <person name="Wang D."/>
        </authorList>
    </citation>
    <scope>NUCLEOTIDE SEQUENCE [LARGE SCALE GENOMIC DNA]</scope>
    <source>
        <strain evidence="2">DakArB 4268</strain>
    </source>
</reference>
<dbReference type="KEGG" id="vg:11107223"/>
<dbReference type="RefSeq" id="YP_004821436.1">
    <property type="nucleotide sequence ID" value="NC_015960.1"/>
</dbReference>
<name>G3EIG1_9POXV</name>
<organism evidence="2 3">
    <name type="scientific">Yokapox virus</name>
    <dbReference type="NCBI Taxonomy" id="1076255"/>
    <lineage>
        <taxon>Viruses</taxon>
        <taxon>Varidnaviria</taxon>
        <taxon>Bamfordvirae</taxon>
        <taxon>Nucleocytoviricota</taxon>
        <taxon>Pokkesviricetes</taxon>
        <taxon>Chitovirales</taxon>
        <taxon>Poxviridae</taxon>
        <taxon>Chordopoxvirinae</taxon>
        <taxon>Centapoxvirus</taxon>
        <taxon>Centapoxvirus yokapox</taxon>
    </lineage>
</organism>
<feature type="compositionally biased region" description="Basic residues" evidence="1">
    <location>
        <begin position="50"/>
        <end position="63"/>
    </location>
</feature>
<dbReference type="Pfam" id="PF03286">
    <property type="entry name" value="Pox_Ag35"/>
    <property type="match status" value="1"/>
</dbReference>
<dbReference type="OrthoDB" id="17945at10239"/>
<feature type="compositionally biased region" description="Low complexity" evidence="1">
    <location>
        <begin position="77"/>
        <end position="87"/>
    </location>
</feature>
<evidence type="ECO:0000256" key="1">
    <source>
        <dbReference type="SAM" id="MobiDB-lite"/>
    </source>
</evidence>
<accession>G3EIG1</accession>